<name>A0ABD5Z682_9EURY</name>
<feature type="transmembrane region" description="Helical" evidence="1">
    <location>
        <begin position="280"/>
        <end position="300"/>
    </location>
</feature>
<feature type="transmembrane region" description="Helical" evidence="1">
    <location>
        <begin position="174"/>
        <end position="197"/>
    </location>
</feature>
<organism evidence="2 3">
    <name type="scientific">Halospeciosus flavus</name>
    <dbReference type="NCBI Taxonomy" id="3032283"/>
    <lineage>
        <taxon>Archaea</taxon>
        <taxon>Methanobacteriati</taxon>
        <taxon>Methanobacteriota</taxon>
        <taxon>Stenosarchaea group</taxon>
        <taxon>Halobacteria</taxon>
        <taxon>Halobacteriales</taxon>
        <taxon>Halobacteriaceae</taxon>
        <taxon>Halospeciosus</taxon>
    </lineage>
</organism>
<feature type="transmembrane region" description="Helical" evidence="1">
    <location>
        <begin position="227"/>
        <end position="248"/>
    </location>
</feature>
<dbReference type="EMBL" id="JBHTAR010000011">
    <property type="protein sequence ID" value="MFC7200672.1"/>
    <property type="molecule type" value="Genomic_DNA"/>
</dbReference>
<evidence type="ECO:0000256" key="1">
    <source>
        <dbReference type="SAM" id="Phobius"/>
    </source>
</evidence>
<accession>A0ABD5Z682</accession>
<reference evidence="2 3" key="1">
    <citation type="journal article" date="2019" name="Int. J. Syst. Evol. Microbiol.">
        <title>The Global Catalogue of Microorganisms (GCM) 10K type strain sequencing project: providing services to taxonomists for standard genome sequencing and annotation.</title>
        <authorList>
            <consortium name="The Broad Institute Genomics Platform"/>
            <consortium name="The Broad Institute Genome Sequencing Center for Infectious Disease"/>
            <person name="Wu L."/>
            <person name="Ma J."/>
        </authorList>
    </citation>
    <scope>NUCLEOTIDE SEQUENCE [LARGE SCALE GENOMIC DNA]</scope>
    <source>
        <strain evidence="2 3">XZGYJ-43</strain>
    </source>
</reference>
<gene>
    <name evidence="2" type="ORF">ACFQJ9_14820</name>
</gene>
<keyword evidence="1" id="KW-1133">Transmembrane helix</keyword>
<keyword evidence="1" id="KW-0472">Membrane</keyword>
<dbReference type="RefSeq" id="WP_279527447.1">
    <property type="nucleotide sequence ID" value="NZ_CP122312.1"/>
</dbReference>
<comment type="caution">
    <text evidence="2">The sequence shown here is derived from an EMBL/GenBank/DDBJ whole genome shotgun (WGS) entry which is preliminary data.</text>
</comment>
<dbReference type="AlphaFoldDB" id="A0ABD5Z682"/>
<feature type="transmembrane region" description="Helical" evidence="1">
    <location>
        <begin position="21"/>
        <end position="45"/>
    </location>
</feature>
<feature type="transmembrane region" description="Helical" evidence="1">
    <location>
        <begin position="203"/>
        <end position="220"/>
    </location>
</feature>
<proteinExistence type="predicted"/>
<feature type="transmembrane region" description="Helical" evidence="1">
    <location>
        <begin position="254"/>
        <end position="273"/>
    </location>
</feature>
<evidence type="ECO:0000313" key="3">
    <source>
        <dbReference type="Proteomes" id="UP001596447"/>
    </source>
</evidence>
<sequence length="304" mass="31531">MPLQNFSRSLRNPEHPLLREFSLITALLTGVYVWQQLVAEVLAIVGSPSAFGGIIVYGLIHGGVLLSGIGLLVGAYASLREFEIGLKPLSTSDLPIIGVAVLTPLVLVGLTKLVGIVTNVPYTSLTKTSVAANPPLGPILAILGLGLLVGVPTLVLICQILIQGSFCQAVGADGAIVLTTLTTGFVMTSNTGGLATIPELGKLLGLIVFVLLLGVALLGAEKAERRWLRYLAATPIVIFAVIVVLSGVSQIESIAGGLFAATQLTVLGIAAYTYDRSNSLLAPTLAYVSLLLANRTVVVLEAGM</sequence>
<evidence type="ECO:0000313" key="2">
    <source>
        <dbReference type="EMBL" id="MFC7200672.1"/>
    </source>
</evidence>
<feature type="transmembrane region" description="Helical" evidence="1">
    <location>
        <begin position="51"/>
        <end position="73"/>
    </location>
</feature>
<protein>
    <submittedName>
        <fullName evidence="2">Uncharacterized protein</fullName>
    </submittedName>
</protein>
<feature type="transmembrane region" description="Helical" evidence="1">
    <location>
        <begin position="138"/>
        <end position="162"/>
    </location>
</feature>
<dbReference type="Proteomes" id="UP001596447">
    <property type="component" value="Unassembled WGS sequence"/>
</dbReference>
<keyword evidence="3" id="KW-1185">Reference proteome</keyword>
<feature type="transmembrane region" description="Helical" evidence="1">
    <location>
        <begin position="94"/>
        <end position="118"/>
    </location>
</feature>
<keyword evidence="1" id="KW-0812">Transmembrane</keyword>